<dbReference type="Proteomes" id="UP000182257">
    <property type="component" value="Unassembled WGS sequence"/>
</dbReference>
<dbReference type="AlphaFoldDB" id="A0A1H4CBJ8"/>
<protein>
    <submittedName>
        <fullName evidence="2">Glucokinase</fullName>
    </submittedName>
</protein>
<dbReference type="PANTHER" id="PTHR18964">
    <property type="entry name" value="ROK (REPRESSOR, ORF, KINASE) FAMILY"/>
    <property type="match status" value="1"/>
</dbReference>
<dbReference type="Pfam" id="PF00480">
    <property type="entry name" value="ROK"/>
    <property type="match status" value="1"/>
</dbReference>
<organism evidence="2 3">
    <name type="scientific">Xylanibacter ruminicola</name>
    <name type="common">Prevotella ruminicola</name>
    <dbReference type="NCBI Taxonomy" id="839"/>
    <lineage>
        <taxon>Bacteria</taxon>
        <taxon>Pseudomonadati</taxon>
        <taxon>Bacteroidota</taxon>
        <taxon>Bacteroidia</taxon>
        <taxon>Bacteroidales</taxon>
        <taxon>Prevotellaceae</taxon>
        <taxon>Xylanibacter</taxon>
    </lineage>
</organism>
<evidence type="ECO:0000313" key="3">
    <source>
        <dbReference type="Proteomes" id="UP000182257"/>
    </source>
</evidence>
<dbReference type="GO" id="GO:0016301">
    <property type="term" value="F:kinase activity"/>
    <property type="evidence" value="ECO:0007669"/>
    <property type="project" value="UniProtKB-KW"/>
</dbReference>
<dbReference type="PANTHER" id="PTHR18964:SF149">
    <property type="entry name" value="BIFUNCTIONAL UDP-N-ACETYLGLUCOSAMINE 2-EPIMERASE_N-ACETYLMANNOSAMINE KINASE"/>
    <property type="match status" value="1"/>
</dbReference>
<dbReference type="InterPro" id="IPR000600">
    <property type="entry name" value="ROK"/>
</dbReference>
<keyword evidence="2" id="KW-0418">Kinase</keyword>
<accession>A0A1H4CBJ8</accession>
<dbReference type="SUPFAM" id="SSF53067">
    <property type="entry name" value="Actin-like ATPase domain"/>
    <property type="match status" value="1"/>
</dbReference>
<evidence type="ECO:0000313" key="2">
    <source>
        <dbReference type="EMBL" id="SEA57683.1"/>
    </source>
</evidence>
<evidence type="ECO:0000256" key="1">
    <source>
        <dbReference type="ARBA" id="ARBA00006479"/>
    </source>
</evidence>
<comment type="similarity">
    <text evidence="1">Belongs to the ROK (NagC/XylR) family.</text>
</comment>
<dbReference type="OrthoDB" id="9810372at2"/>
<dbReference type="InterPro" id="IPR043129">
    <property type="entry name" value="ATPase_NBD"/>
</dbReference>
<dbReference type="RefSeq" id="WP_074761486.1">
    <property type="nucleotide sequence ID" value="NZ_FNRF01000003.1"/>
</dbReference>
<reference evidence="2 3" key="1">
    <citation type="submission" date="2016-10" db="EMBL/GenBank/DDBJ databases">
        <authorList>
            <person name="de Groot N.N."/>
        </authorList>
    </citation>
    <scope>NUCLEOTIDE SEQUENCE [LARGE SCALE GENOMIC DNA]</scope>
    <source>
        <strain evidence="2 3">D31d</strain>
    </source>
</reference>
<proteinExistence type="inferred from homology"/>
<keyword evidence="2" id="KW-0808">Transferase</keyword>
<dbReference type="Gene3D" id="3.30.420.40">
    <property type="match status" value="2"/>
</dbReference>
<name>A0A1H4CBJ8_XYLRU</name>
<dbReference type="EMBL" id="FNRF01000003">
    <property type="protein sequence ID" value="SEA57683.1"/>
    <property type="molecule type" value="Genomic_DNA"/>
</dbReference>
<gene>
    <name evidence="2" type="ORF">SAMN05216462_1874</name>
</gene>
<sequence>MEQETIKKRVIGIDISLEATTYAIVDVKGNVVVMESFPTLDYPDLNHFVSALSEHIQDMVEHNGGFESIRSVGISAHSANFMTGCIENAPNLPWKGVIPLGAMLRDRTGFAVAVANNAAVRALGEHTYGLARGMRDFVVLTMGSGLGSCLFSNGMIHQGNGGFAGEIGHTCIVNGGRRCGCGNKGCLEAYVAQKGILATAEELMAQTAAPSLMRDVEDLTPQRITACCEQGDALAIEVYRRTGELLGMGLANYASMVDPEAFIFTGRISKAGHWLLDPAKEVFDRYVFHNTCGKTQFLVSDEDKVENDVLGASILAWEVREYSLFK</sequence>